<sequence length="517" mass="56804">MGTDEERTFGSWHLRGGRYEQHGLPVEVLSEFARYERLVADVARALYMQRHPQRQRAPRQFSQFNLRLAEVRSGSVVPVLVMPQDSEAALFQTDDADVFDEARILIQSTLRSVGQGSGIPPKFPVQALREFARFGRSLQEKEFISFDEGTPNAAVYSRDVRQSIQELARFERFEVETLVVGQVISVAADEGTFKVRLARNFRVITGRFSSDDIVPDLRQYLDVSALAPTVAISSVAIQSTAGEIIEIQDILGIEPVLPADWSERLADLQKLENGWLEGFGESVDRRVLRQAESLLLELLDAGATRPYIYPTEKGGVQLEWSSSAGEVTAEVTPEGKVEVYAFSNTDDGELDATFAAQELQEAAESLIGGFSSMPDELRVGEFELTDEGEMVWRQIHPSFVHDGRVSSQAFTPTQSHAGELSVTRSSLINAQSAFEHYVGTLALPSAGVYAITVGEVAQENLRTVDDSNVDDGEIRPPAHAYIDFKAVSGKAAKRVGGALRTKAEPRGWAHDAGAAAT</sequence>
<evidence type="ECO:0000313" key="2">
    <source>
        <dbReference type="Proteomes" id="UP000498980"/>
    </source>
</evidence>
<evidence type="ECO:0000313" key="1">
    <source>
        <dbReference type="EMBL" id="GFM98790.1"/>
    </source>
</evidence>
<dbReference type="EMBL" id="BLWC01000001">
    <property type="protein sequence ID" value="GFM98790.1"/>
    <property type="molecule type" value="Genomic_DNA"/>
</dbReference>
<dbReference type="AlphaFoldDB" id="A0A7J0C8E3"/>
<proteinExistence type="predicted"/>
<organism evidence="1 2">
    <name type="scientific">Streptomyces fulvorobeus</name>
    <dbReference type="NCBI Taxonomy" id="284028"/>
    <lineage>
        <taxon>Bacteria</taxon>
        <taxon>Bacillati</taxon>
        <taxon>Actinomycetota</taxon>
        <taxon>Actinomycetes</taxon>
        <taxon>Kitasatosporales</taxon>
        <taxon>Streptomycetaceae</taxon>
        <taxon>Streptomyces</taxon>
    </lineage>
</organism>
<protein>
    <submittedName>
        <fullName evidence="1">Uncharacterized protein</fullName>
    </submittedName>
</protein>
<reference evidence="1 2" key="1">
    <citation type="submission" date="2020-05" db="EMBL/GenBank/DDBJ databases">
        <title>Whole genome shotgun sequence of Streptomyces fulvorobeus NBRC 15897.</title>
        <authorList>
            <person name="Komaki H."/>
            <person name="Tamura T."/>
        </authorList>
    </citation>
    <scope>NUCLEOTIDE SEQUENCE [LARGE SCALE GENOMIC DNA]</scope>
    <source>
        <strain evidence="1 2">NBRC 15897</strain>
    </source>
</reference>
<accession>A0A7J0C8E3</accession>
<name>A0A7J0C8E3_9ACTN</name>
<dbReference type="RefSeq" id="WP_173314969.1">
    <property type="nucleotide sequence ID" value="NZ_BLWC01000001.1"/>
</dbReference>
<keyword evidence="2" id="KW-1185">Reference proteome</keyword>
<dbReference type="Proteomes" id="UP000498980">
    <property type="component" value="Unassembled WGS sequence"/>
</dbReference>
<comment type="caution">
    <text evidence="1">The sequence shown here is derived from an EMBL/GenBank/DDBJ whole genome shotgun (WGS) entry which is preliminary data.</text>
</comment>
<gene>
    <name evidence="1" type="ORF">Sfulv_36010</name>
</gene>